<dbReference type="AlphaFoldDB" id="A0AA88EH55"/>
<comment type="caution">
    <text evidence="1">The sequence shown here is derived from an EMBL/GenBank/DDBJ whole genome shotgun (WGS) entry which is preliminary data.</text>
</comment>
<protein>
    <submittedName>
        <fullName evidence="1">Uncharacterized protein</fullName>
    </submittedName>
</protein>
<proteinExistence type="predicted"/>
<accession>A0AA88EH55</accession>
<dbReference type="EMBL" id="BTGU01018290">
    <property type="protein sequence ID" value="GMN73150.1"/>
    <property type="molecule type" value="Genomic_DNA"/>
</dbReference>
<feature type="non-terminal residue" evidence="1">
    <location>
        <position position="38"/>
    </location>
</feature>
<reference evidence="1" key="1">
    <citation type="submission" date="2023-07" db="EMBL/GenBank/DDBJ databases">
        <title>draft genome sequence of fig (Ficus carica).</title>
        <authorList>
            <person name="Takahashi T."/>
            <person name="Nishimura K."/>
        </authorList>
    </citation>
    <scope>NUCLEOTIDE SEQUENCE</scope>
</reference>
<evidence type="ECO:0000313" key="2">
    <source>
        <dbReference type="Proteomes" id="UP001187192"/>
    </source>
</evidence>
<keyword evidence="2" id="KW-1185">Reference proteome</keyword>
<organism evidence="1 2">
    <name type="scientific">Ficus carica</name>
    <name type="common">Common fig</name>
    <dbReference type="NCBI Taxonomy" id="3494"/>
    <lineage>
        <taxon>Eukaryota</taxon>
        <taxon>Viridiplantae</taxon>
        <taxon>Streptophyta</taxon>
        <taxon>Embryophyta</taxon>
        <taxon>Tracheophyta</taxon>
        <taxon>Spermatophyta</taxon>
        <taxon>Magnoliopsida</taxon>
        <taxon>eudicotyledons</taxon>
        <taxon>Gunneridae</taxon>
        <taxon>Pentapetalae</taxon>
        <taxon>rosids</taxon>
        <taxon>fabids</taxon>
        <taxon>Rosales</taxon>
        <taxon>Moraceae</taxon>
        <taxon>Ficeae</taxon>
        <taxon>Ficus</taxon>
    </lineage>
</organism>
<sequence length="38" mass="4015">MSSSASIPPPPGILWSLVLYLPHLISGLAEEEPQCPSP</sequence>
<dbReference type="Proteomes" id="UP001187192">
    <property type="component" value="Unassembled WGS sequence"/>
</dbReference>
<evidence type="ECO:0000313" key="1">
    <source>
        <dbReference type="EMBL" id="GMN73150.1"/>
    </source>
</evidence>
<gene>
    <name evidence="1" type="ORF">TIFTF001_055699</name>
</gene>
<name>A0AA88EH55_FICCA</name>